<feature type="compositionally biased region" description="Polar residues" evidence="1">
    <location>
        <begin position="591"/>
        <end position="605"/>
    </location>
</feature>
<feature type="compositionally biased region" description="Basic and acidic residues" evidence="1">
    <location>
        <begin position="446"/>
        <end position="469"/>
    </location>
</feature>
<feature type="compositionally biased region" description="Basic and acidic residues" evidence="1">
    <location>
        <begin position="986"/>
        <end position="997"/>
    </location>
</feature>
<organism evidence="2 3">
    <name type="scientific">Mortierella alpina</name>
    <name type="common">Oleaginous fungus</name>
    <name type="synonym">Mortierella renispora</name>
    <dbReference type="NCBI Taxonomy" id="64518"/>
    <lineage>
        <taxon>Eukaryota</taxon>
        <taxon>Fungi</taxon>
        <taxon>Fungi incertae sedis</taxon>
        <taxon>Mucoromycota</taxon>
        <taxon>Mortierellomycotina</taxon>
        <taxon>Mortierellomycetes</taxon>
        <taxon>Mortierellales</taxon>
        <taxon>Mortierellaceae</taxon>
        <taxon>Mortierella</taxon>
    </lineage>
</organism>
<dbReference type="Proteomes" id="UP000717515">
    <property type="component" value="Unassembled WGS sequence"/>
</dbReference>
<feature type="region of interest" description="Disordered" evidence="1">
    <location>
        <begin position="520"/>
        <end position="540"/>
    </location>
</feature>
<feature type="region of interest" description="Disordered" evidence="1">
    <location>
        <begin position="788"/>
        <end position="904"/>
    </location>
</feature>
<feature type="compositionally biased region" description="Polar residues" evidence="1">
    <location>
        <begin position="1533"/>
        <end position="1547"/>
    </location>
</feature>
<feature type="compositionally biased region" description="Polar residues" evidence="1">
    <location>
        <begin position="866"/>
        <end position="875"/>
    </location>
</feature>
<evidence type="ECO:0000313" key="3">
    <source>
        <dbReference type="Proteomes" id="UP000717515"/>
    </source>
</evidence>
<dbReference type="InterPro" id="IPR036181">
    <property type="entry name" value="MIT_dom_sf"/>
</dbReference>
<feature type="compositionally biased region" description="Low complexity" evidence="1">
    <location>
        <begin position="46"/>
        <end position="87"/>
    </location>
</feature>
<evidence type="ECO:0008006" key="4">
    <source>
        <dbReference type="Google" id="ProtNLM"/>
    </source>
</evidence>
<feature type="compositionally biased region" description="Basic and acidic residues" evidence="1">
    <location>
        <begin position="1500"/>
        <end position="1518"/>
    </location>
</feature>
<feature type="region of interest" description="Disordered" evidence="1">
    <location>
        <begin position="1176"/>
        <end position="1223"/>
    </location>
</feature>
<feature type="compositionally biased region" description="Low complexity" evidence="1">
    <location>
        <begin position="349"/>
        <end position="358"/>
    </location>
</feature>
<feature type="compositionally biased region" description="Basic and acidic residues" evidence="1">
    <location>
        <begin position="835"/>
        <end position="846"/>
    </location>
</feature>
<dbReference type="EMBL" id="JAIFTL010000009">
    <property type="protein sequence ID" value="KAG9327106.1"/>
    <property type="molecule type" value="Genomic_DNA"/>
</dbReference>
<evidence type="ECO:0000256" key="1">
    <source>
        <dbReference type="SAM" id="MobiDB-lite"/>
    </source>
</evidence>
<feature type="compositionally biased region" description="Acidic residues" evidence="1">
    <location>
        <begin position="1490"/>
        <end position="1499"/>
    </location>
</feature>
<feature type="compositionally biased region" description="Basic and acidic residues" evidence="1">
    <location>
        <begin position="1362"/>
        <end position="1371"/>
    </location>
</feature>
<comment type="caution">
    <text evidence="2">The sequence shown here is derived from an EMBL/GenBank/DDBJ whole genome shotgun (WGS) entry which is preliminary data.</text>
</comment>
<feature type="region of interest" description="Disordered" evidence="1">
    <location>
        <begin position="735"/>
        <end position="759"/>
    </location>
</feature>
<evidence type="ECO:0000313" key="2">
    <source>
        <dbReference type="EMBL" id="KAG9327106.1"/>
    </source>
</evidence>
<feature type="compositionally biased region" description="Low complexity" evidence="1">
    <location>
        <begin position="299"/>
        <end position="318"/>
    </location>
</feature>
<feature type="compositionally biased region" description="Basic and acidic residues" evidence="1">
    <location>
        <begin position="1176"/>
        <end position="1192"/>
    </location>
</feature>
<feature type="compositionally biased region" description="Acidic residues" evidence="1">
    <location>
        <begin position="1327"/>
        <end position="1351"/>
    </location>
</feature>
<feature type="compositionally biased region" description="Basic and acidic residues" evidence="1">
    <location>
        <begin position="639"/>
        <end position="660"/>
    </location>
</feature>
<feature type="region of interest" description="Disordered" evidence="1">
    <location>
        <begin position="1490"/>
        <end position="1547"/>
    </location>
</feature>
<feature type="compositionally biased region" description="Basic and acidic residues" evidence="1">
    <location>
        <begin position="891"/>
        <end position="903"/>
    </location>
</feature>
<sequence length="1547" mass="169855">MTPSSSASSRNRRSATLANIPPPSGPPPPTPPEGHPSASFGHRHSNSSSALSSFSSGPLNLSGLGSHPGGSSFAPPRASFSSSRASPVGQPRSGRERSDTETWSDSAWRNIFDAALVKAQQAVQLDELQETALAANLYAQAANDLGRVIPMCSSEKKQQSMMAIQAIYLDRVAQLKESALSKSPLPPSLGAGSFGSGHVEDGSSSSSNSYRHSVPSNRGTAYGDEQLPYQPQQYQPPSFQSPVQQQRYSQSAPHPPALGQSAHGGLDHNSSYNNGFSPYGEYNGNSAPHDSPSPPPVVVSPIFMSQSPAQRSQQSRNSLMGDGREQQQSQELTSKSSKWRPFGKKKSKSFSNNETSTEFNPQRESLQVVPAESLPSPLPAVAPTSAPPLVDHSFSQQNQDWYVKSVPQEELEADYDDFENQYYDDDDEEVDPYYIADTKGRAQVFEGRDSRLKDKASKKSVKKEDEAPPKSRQTLKHSASSYSQERYYSANVNFSEHTPSTLAIHDDTQELHSGPLADEKAYTSNFTDDNPDDVVHEHDQQLLSPHADQYSEYEEQFMDAQESFTADAQDSALPDTYDVNNNEEEAAVHSTMATDSAFDPTSDSNAEGAAVVAEEQQVETGLEKTKSKRTWFGKKKKDKEKNKDKTKEPERFDDVAKLMDEALFGGGGGGGSSRKKTKQKLKEKESVISLAAAAMPEMPQQQEDADALTLPQIHSEPQVEVSVDDQGHVQPVDSAETGAEMQSPVEVPPSLDEEVTPEQQLVNDGMVEATEISEGPEVTVEAVATAAEAEEVTEGSVHGESGRVSVATQETTSIASDTPKRSMTRHFSIFKSKKNKDADQHQHQEDEGTALTRTTTVEDEKKSIHSHLTQQSSHSAQDRKAAEMAAALAVRPKEKQAKKRDSDEYVPYEYQEELEGPLMERVEVPEHREIIGFVMPIEEIADYTMEENEEAALENWDSWVSQLESFEKVLSDKGMKKEKTKKPKKVKEPKPSKEESHSPMGSVKANRSSIFSLGRSETLKSRTSTTLDLNAHLLDSRPLSMSTTFLDDPSTGSSRLSFQSSKSGESEAPTMQALALHHNQQQQQPAKKRWWNPKRKDTNSLYRVSNAFSMADLDDHQDRHLLALRQSDQIRSSDSLMLDTQVKPLSSDLLEPSTPAPGMNCVNKEPLEPTRASVEKEQNADQKEEVEAKVEAEVGSNVKPETDIDAETDVKPKADVGAETEAEVEAEAKSEIAAKVNVDVSVVVTSGPKAKAKSSKPKLLPISTPLQQLLKLQSAEELWQYVQQAKTYATSRMNKGDKRSASIALKRAQALEARWQEVLLELASSGEDTDEILEEEDDDDDDDDEEEEGEGQQEGQSPPEPATKEPVKVELKKETIAPVCMIPMAAPPTPTPTGVAFNTPNTHSGIRFEAADEDEEEDEFESNPAVVDDGRLGPEATMEQLVASTNKEHLKFYIQRMKTDTVAKARSGSKFAALEGMKNVKVLQQRLVDLEEEEEEEEEEKGKNDDKAEAESNKDGAQDLKSVVTTYDDGLNGQVTEQAEVVSEQQI</sequence>
<feature type="region of interest" description="Disordered" evidence="1">
    <location>
        <begin position="183"/>
        <end position="392"/>
    </location>
</feature>
<feature type="compositionally biased region" description="Polar residues" evidence="1">
    <location>
        <begin position="1042"/>
        <end position="1063"/>
    </location>
</feature>
<feature type="region of interest" description="Disordered" evidence="1">
    <location>
        <begin position="416"/>
        <end position="482"/>
    </location>
</feature>
<dbReference type="SUPFAM" id="SSF116846">
    <property type="entry name" value="MIT domain"/>
    <property type="match status" value="1"/>
</dbReference>
<feature type="region of interest" description="Disordered" evidence="1">
    <location>
        <begin position="1"/>
        <end position="103"/>
    </location>
</feature>
<feature type="compositionally biased region" description="Pro residues" evidence="1">
    <location>
        <begin position="20"/>
        <end position="34"/>
    </location>
</feature>
<feature type="compositionally biased region" description="Acidic residues" evidence="1">
    <location>
        <begin position="1411"/>
        <end position="1421"/>
    </location>
</feature>
<feature type="compositionally biased region" description="Polar residues" evidence="1">
    <location>
        <begin position="806"/>
        <end position="816"/>
    </location>
</feature>
<feature type="compositionally biased region" description="Low complexity" evidence="1">
    <location>
        <begin position="226"/>
        <end position="246"/>
    </location>
</feature>
<feature type="compositionally biased region" description="Basic residues" evidence="1">
    <location>
        <begin position="337"/>
        <end position="348"/>
    </location>
</feature>
<feature type="compositionally biased region" description="Basic residues" evidence="1">
    <location>
        <begin position="626"/>
        <end position="638"/>
    </location>
</feature>
<proteinExistence type="predicted"/>
<feature type="compositionally biased region" description="Low complexity" evidence="1">
    <location>
        <begin position="203"/>
        <end position="216"/>
    </location>
</feature>
<feature type="region of interest" description="Disordered" evidence="1">
    <location>
        <begin position="1042"/>
        <end position="1070"/>
    </location>
</feature>
<reference evidence="2" key="1">
    <citation type="submission" date="2021-07" db="EMBL/GenBank/DDBJ databases">
        <title>Draft genome of Mortierella alpina, strain LL118, isolated from an aspen leaf litter sample.</title>
        <authorList>
            <person name="Yang S."/>
            <person name="Vinatzer B.A."/>
        </authorList>
    </citation>
    <scope>NUCLEOTIDE SEQUENCE</scope>
    <source>
        <strain evidence="2">LL118</strain>
    </source>
</reference>
<feature type="compositionally biased region" description="Low complexity" evidence="1">
    <location>
        <begin position="606"/>
        <end position="619"/>
    </location>
</feature>
<feature type="region of interest" description="Disordered" evidence="1">
    <location>
        <begin position="971"/>
        <end position="1009"/>
    </location>
</feature>
<protein>
    <recommendedName>
        <fullName evidence="4">MIT domain-containing protein</fullName>
    </recommendedName>
</protein>
<feature type="compositionally biased region" description="Acidic residues" evidence="1">
    <location>
        <begin position="416"/>
        <end position="431"/>
    </location>
</feature>
<name>A0A9P8IE38_MORAP</name>
<feature type="region of interest" description="Disordered" evidence="1">
    <location>
        <begin position="1410"/>
        <end position="1432"/>
    </location>
</feature>
<feature type="region of interest" description="Disordered" evidence="1">
    <location>
        <begin position="587"/>
        <end position="683"/>
    </location>
</feature>
<dbReference type="Gene3D" id="1.20.58.80">
    <property type="entry name" value="Phosphotransferase system, lactose/cellobiose-type IIA subunit"/>
    <property type="match status" value="1"/>
</dbReference>
<gene>
    <name evidence="2" type="ORF">KVV02_008736</name>
</gene>
<feature type="compositionally biased region" description="Polar residues" evidence="1">
    <location>
        <begin position="326"/>
        <end position="336"/>
    </location>
</feature>
<accession>A0A9P8IE38</accession>
<feature type="region of interest" description="Disordered" evidence="1">
    <location>
        <begin position="1322"/>
        <end position="1371"/>
    </location>
</feature>